<dbReference type="STRING" id="1144750.SAMN05443431_101197"/>
<dbReference type="RefSeq" id="WP_090836680.1">
    <property type="nucleotide sequence ID" value="NZ_CANLBQ010000005.1"/>
</dbReference>
<proteinExistence type="predicted"/>
<protein>
    <submittedName>
        <fullName evidence="1">Uncharacterized protein</fullName>
    </submittedName>
</protein>
<organism evidence="1 2">
    <name type="scientific">Olleya namhaensis</name>
    <dbReference type="NCBI Taxonomy" id="1144750"/>
    <lineage>
        <taxon>Bacteria</taxon>
        <taxon>Pseudomonadati</taxon>
        <taxon>Bacteroidota</taxon>
        <taxon>Flavobacteriia</taxon>
        <taxon>Flavobacteriales</taxon>
        <taxon>Flavobacteriaceae</taxon>
    </lineage>
</organism>
<dbReference type="EMBL" id="FORM01000001">
    <property type="protein sequence ID" value="SFI53709.1"/>
    <property type="molecule type" value="Genomic_DNA"/>
</dbReference>
<accession>A0A1I3J0J8</accession>
<dbReference type="AlphaFoldDB" id="A0A1I3J0J8"/>
<dbReference type="NCBIfam" id="NF038128">
    <property type="entry name" value="choice_anch_J"/>
    <property type="match status" value="1"/>
</dbReference>
<evidence type="ECO:0000313" key="2">
    <source>
        <dbReference type="Proteomes" id="UP000199559"/>
    </source>
</evidence>
<dbReference type="Proteomes" id="UP000199559">
    <property type="component" value="Unassembled WGS sequence"/>
</dbReference>
<evidence type="ECO:0000313" key="1">
    <source>
        <dbReference type="EMBL" id="SFI53709.1"/>
    </source>
</evidence>
<reference evidence="2" key="1">
    <citation type="submission" date="2016-10" db="EMBL/GenBank/DDBJ databases">
        <authorList>
            <person name="Varghese N."/>
            <person name="Submissions S."/>
        </authorList>
    </citation>
    <scope>NUCLEOTIDE SEQUENCE [LARGE SCALE GENOMIC DNA]</scope>
    <source>
        <strain evidence="2">DSM 28881</strain>
    </source>
</reference>
<gene>
    <name evidence="1" type="ORF">SAMN05443431_101197</name>
</gene>
<sequence>MKKVIYLLVVVATVFTGCNPLEDINNEIDALPQDPNVGSFEYTVTDEDYSALELGFGSFDSELQVKELVPALLSDVYPLYGQGSSVLVNYNLYIGNAEGVSDFTSSDVYSFTNSDYATTGSDAFGFYPNVDATSQIPDVLDAQIATPTEGQIVLAKYKQYTEVPVVGLASLVEYNFAGSFEGWVSQEEFGNDVVWTTETGNIRGNGYFGTQIANIEWLVSPAIDLDGEDNLKFQITQELDFATDASLVKILVSTDYAGDVLTATWDEITLASPATGDMASSEDYDFSAYDGQEINVAFKYESTDSDASRWRIADMSIKTLGATGATDSKGEYFMYTGGSWEAVEDIYYLTSADYDSMGTASGQPGQYNNFSSSTSPDNYLPTFLELNFPFGQEDQELFVIYDYFSSSTGAQRRGNLYTFTDGMWNAHESTIESSLQFGYDNGVWVPDNTIRHDLDGSDYDYITSTFAAVSGFEAPTASVAQYSNFDRRPSNDAYWSDEMLATAFASLLDNSLAPGAEEGQKYVLSFAIYDGSSGIEEFKLIKEGGVWVDNN</sequence>
<name>A0A1I3J0J8_9FLAO</name>
<keyword evidence="2" id="KW-1185">Reference proteome</keyword>
<dbReference type="PROSITE" id="PS51257">
    <property type="entry name" value="PROKAR_LIPOPROTEIN"/>
    <property type="match status" value="1"/>
</dbReference>